<accession>X1RBE9</accession>
<evidence type="ECO:0000313" key="1">
    <source>
        <dbReference type="EMBL" id="GAI52914.1"/>
    </source>
</evidence>
<feature type="non-terminal residue" evidence="1">
    <location>
        <position position="1"/>
    </location>
</feature>
<dbReference type="AlphaFoldDB" id="X1RBE9"/>
<proteinExistence type="predicted"/>
<sequence>VWLAGWDDFRTLKWVDSVKCPELMLKQVEELLATI</sequence>
<dbReference type="EMBL" id="BARV01033693">
    <property type="protein sequence ID" value="GAI52914.1"/>
    <property type="molecule type" value="Genomic_DNA"/>
</dbReference>
<reference evidence="1" key="1">
    <citation type="journal article" date="2014" name="Front. Microbiol.">
        <title>High frequency of phylogenetically diverse reductive dehalogenase-homologous genes in deep subseafloor sedimentary metagenomes.</title>
        <authorList>
            <person name="Kawai M."/>
            <person name="Futagami T."/>
            <person name="Toyoda A."/>
            <person name="Takaki Y."/>
            <person name="Nishi S."/>
            <person name="Hori S."/>
            <person name="Arai W."/>
            <person name="Tsubouchi T."/>
            <person name="Morono Y."/>
            <person name="Uchiyama I."/>
            <person name="Ito T."/>
            <person name="Fujiyama A."/>
            <person name="Inagaki F."/>
            <person name="Takami H."/>
        </authorList>
    </citation>
    <scope>NUCLEOTIDE SEQUENCE</scope>
    <source>
        <strain evidence="1">Expedition CK06-06</strain>
    </source>
</reference>
<name>X1RBE9_9ZZZZ</name>
<comment type="caution">
    <text evidence="1">The sequence shown here is derived from an EMBL/GenBank/DDBJ whole genome shotgun (WGS) entry which is preliminary data.</text>
</comment>
<gene>
    <name evidence="1" type="ORF">S06H3_52911</name>
</gene>
<protein>
    <submittedName>
        <fullName evidence="1">Uncharacterized protein</fullName>
    </submittedName>
</protein>
<organism evidence="1">
    <name type="scientific">marine sediment metagenome</name>
    <dbReference type="NCBI Taxonomy" id="412755"/>
    <lineage>
        <taxon>unclassified sequences</taxon>
        <taxon>metagenomes</taxon>
        <taxon>ecological metagenomes</taxon>
    </lineage>
</organism>